<evidence type="ECO:0000256" key="10">
    <source>
        <dbReference type="RuleBase" id="RU000461"/>
    </source>
</evidence>
<dbReference type="PROSITE" id="PS00086">
    <property type="entry name" value="CYTOCHROME_P450"/>
    <property type="match status" value="1"/>
</dbReference>
<dbReference type="InterPro" id="IPR001128">
    <property type="entry name" value="Cyt_P450"/>
</dbReference>
<organism evidence="12">
    <name type="scientific">Schizophyllum commune (strain H4-8 / FGSC 9210)</name>
    <name type="common">Split gill fungus</name>
    <dbReference type="NCBI Taxonomy" id="578458"/>
    <lineage>
        <taxon>Eukaryota</taxon>
        <taxon>Fungi</taxon>
        <taxon>Dikarya</taxon>
        <taxon>Basidiomycota</taxon>
        <taxon>Agaricomycotina</taxon>
        <taxon>Agaricomycetes</taxon>
        <taxon>Agaricomycetidae</taxon>
        <taxon>Agaricales</taxon>
        <taxon>Schizophyllaceae</taxon>
        <taxon>Schizophyllum</taxon>
    </lineage>
</organism>
<name>D8QER6_SCHCM</name>
<dbReference type="Gene3D" id="1.10.630.10">
    <property type="entry name" value="Cytochrome P450"/>
    <property type="match status" value="1"/>
</dbReference>
<comment type="pathway">
    <text evidence="2">Secondary metabolite biosynthesis.</text>
</comment>
<keyword evidence="7 9" id="KW-0408">Iron</keyword>
<evidence type="ECO:0000256" key="8">
    <source>
        <dbReference type="ARBA" id="ARBA00023033"/>
    </source>
</evidence>
<dbReference type="InterPro" id="IPR002401">
    <property type="entry name" value="Cyt_P450_E_grp-I"/>
</dbReference>
<dbReference type="InterPro" id="IPR017972">
    <property type="entry name" value="Cyt_P450_CS"/>
</dbReference>
<dbReference type="GO" id="GO:0004497">
    <property type="term" value="F:monooxygenase activity"/>
    <property type="evidence" value="ECO:0007669"/>
    <property type="project" value="UniProtKB-KW"/>
</dbReference>
<evidence type="ECO:0000256" key="2">
    <source>
        <dbReference type="ARBA" id="ARBA00005179"/>
    </source>
</evidence>
<dbReference type="InParanoid" id="D8QER6"/>
<sequence length="510" mass="57729">MTYLVAAVAAALGIAYLCARRRNQLPLPPGPRKLPLVGNLFDMPSTYEWITYTKWAKELDTDIIHLDVVEQSIVVLSSYEACIDLLERRAKVYSSRPTLTMAIELVGFDFSVAFQPYGTPGDKWRARRRLIHGALHETAIKRFRPIELQATHAFLRAMLNAGEDGLEPELRHMAAFIVLGITYGLNIRTKDDPHVLTAEAAMHSFSLTSNQGAYLVNSVPALKYVPEWVPGADFKRQAREWKAEARYMVDKPFEEVKNDEVRLITLALEKAVEEDVIKDAAATMYQGGTDTTVCTILNFVLAMLDHPEIMKRAQDELDAVLKPGQWPDFDDEERLPYVTAVVKETMRYMPVTPLALAHCYSGEEPDIYKEYTIPKNSVVIPNIWAIVHDEASTRIITVYPDSYTFRPERFLDGNGKIDRNVRDPANIIFGFGRRICAGRKLAYASSWITIASVLRVYDIQKVKRADGSVIEPSREYISGLISLPKPFKSLFIPRSAEAESMIRATERFDY</sequence>
<evidence type="ECO:0008006" key="13">
    <source>
        <dbReference type="Google" id="ProtNLM"/>
    </source>
</evidence>
<dbReference type="InterPro" id="IPR036396">
    <property type="entry name" value="Cyt_P450_sf"/>
</dbReference>
<dbReference type="EMBL" id="GL377310">
    <property type="protein sequence ID" value="EFI93899.1"/>
    <property type="molecule type" value="Genomic_DNA"/>
</dbReference>
<keyword evidence="6 10" id="KW-0560">Oxidoreductase</keyword>
<evidence type="ECO:0000256" key="3">
    <source>
        <dbReference type="ARBA" id="ARBA00010617"/>
    </source>
</evidence>
<comment type="similarity">
    <text evidence="3 10">Belongs to the cytochrome P450 family.</text>
</comment>
<keyword evidence="8 10" id="KW-0503">Monooxygenase</keyword>
<evidence type="ECO:0000313" key="12">
    <source>
        <dbReference type="Proteomes" id="UP000007431"/>
    </source>
</evidence>
<dbReference type="HOGENOM" id="CLU_001570_2_3_1"/>
<dbReference type="CDD" id="cd11065">
    <property type="entry name" value="CYP64-like"/>
    <property type="match status" value="1"/>
</dbReference>
<feature type="binding site" description="axial binding residue" evidence="9">
    <location>
        <position position="436"/>
    </location>
    <ligand>
        <name>heme</name>
        <dbReference type="ChEBI" id="CHEBI:30413"/>
    </ligand>
    <ligandPart>
        <name>Fe</name>
        <dbReference type="ChEBI" id="CHEBI:18248"/>
    </ligandPart>
</feature>
<dbReference type="AlphaFoldDB" id="D8QER6"/>
<evidence type="ECO:0000256" key="9">
    <source>
        <dbReference type="PIRSR" id="PIRSR602401-1"/>
    </source>
</evidence>
<protein>
    <recommendedName>
        <fullName evidence="13">Cytochrome P450</fullName>
    </recommendedName>
</protein>
<dbReference type="SUPFAM" id="SSF48264">
    <property type="entry name" value="Cytochrome P450"/>
    <property type="match status" value="1"/>
</dbReference>
<keyword evidence="12" id="KW-1185">Reference proteome</keyword>
<evidence type="ECO:0000256" key="4">
    <source>
        <dbReference type="ARBA" id="ARBA00022617"/>
    </source>
</evidence>
<dbReference type="Proteomes" id="UP000007431">
    <property type="component" value="Unassembled WGS sequence"/>
</dbReference>
<gene>
    <name evidence="11" type="ORF">SCHCODRAFT_17221</name>
</gene>
<comment type="cofactor">
    <cofactor evidence="1 9">
        <name>heme</name>
        <dbReference type="ChEBI" id="CHEBI:30413"/>
    </cofactor>
</comment>
<evidence type="ECO:0000256" key="1">
    <source>
        <dbReference type="ARBA" id="ARBA00001971"/>
    </source>
</evidence>
<dbReference type="GO" id="GO:0016705">
    <property type="term" value="F:oxidoreductase activity, acting on paired donors, with incorporation or reduction of molecular oxygen"/>
    <property type="evidence" value="ECO:0007669"/>
    <property type="project" value="InterPro"/>
</dbReference>
<accession>D8QER6</accession>
<dbReference type="Pfam" id="PF00067">
    <property type="entry name" value="p450"/>
    <property type="match status" value="1"/>
</dbReference>
<evidence type="ECO:0000256" key="5">
    <source>
        <dbReference type="ARBA" id="ARBA00022723"/>
    </source>
</evidence>
<dbReference type="PANTHER" id="PTHR46300:SF7">
    <property type="entry name" value="P450, PUTATIVE (EUROFUNG)-RELATED"/>
    <property type="match status" value="1"/>
</dbReference>
<dbReference type="PANTHER" id="PTHR46300">
    <property type="entry name" value="P450, PUTATIVE (EUROFUNG)-RELATED-RELATED"/>
    <property type="match status" value="1"/>
</dbReference>
<evidence type="ECO:0000256" key="7">
    <source>
        <dbReference type="ARBA" id="ARBA00023004"/>
    </source>
</evidence>
<dbReference type="OMA" id="CERTAIV"/>
<dbReference type="VEuPathDB" id="FungiDB:SCHCODRAFT_02512276"/>
<dbReference type="GO" id="GO:0005506">
    <property type="term" value="F:iron ion binding"/>
    <property type="evidence" value="ECO:0007669"/>
    <property type="project" value="InterPro"/>
</dbReference>
<dbReference type="InterPro" id="IPR050364">
    <property type="entry name" value="Cytochrome_P450_fung"/>
</dbReference>
<keyword evidence="5 9" id="KW-0479">Metal-binding</keyword>
<reference evidence="11 12" key="1">
    <citation type="journal article" date="2010" name="Nat. Biotechnol.">
        <title>Genome sequence of the model mushroom Schizophyllum commune.</title>
        <authorList>
            <person name="Ohm R.A."/>
            <person name="de Jong J.F."/>
            <person name="Lugones L.G."/>
            <person name="Aerts A."/>
            <person name="Kothe E."/>
            <person name="Stajich J.E."/>
            <person name="de Vries R.P."/>
            <person name="Record E."/>
            <person name="Levasseur A."/>
            <person name="Baker S.E."/>
            <person name="Bartholomew K.A."/>
            <person name="Coutinho P.M."/>
            <person name="Erdmann S."/>
            <person name="Fowler T.J."/>
            <person name="Gathman A.C."/>
            <person name="Lombard V."/>
            <person name="Henrissat B."/>
            <person name="Knabe N."/>
            <person name="Kuees U."/>
            <person name="Lilly W.W."/>
            <person name="Lindquist E."/>
            <person name="Lucas S."/>
            <person name="Magnuson J.K."/>
            <person name="Piumi F."/>
            <person name="Raudaskoski M."/>
            <person name="Salamov A."/>
            <person name="Schmutz J."/>
            <person name="Schwarze F.W.M.R."/>
            <person name="vanKuyk P.A."/>
            <person name="Horton J.S."/>
            <person name="Grigoriev I.V."/>
            <person name="Woesten H.A.B."/>
        </authorList>
    </citation>
    <scope>NUCLEOTIDE SEQUENCE [LARGE SCALE GENOMIC DNA]</scope>
    <source>
        <strain evidence="12">H4-8 / FGSC 9210</strain>
    </source>
</reference>
<keyword evidence="4 9" id="KW-0349">Heme</keyword>
<evidence type="ECO:0000313" key="11">
    <source>
        <dbReference type="EMBL" id="EFI93899.1"/>
    </source>
</evidence>
<dbReference type="GO" id="GO:0020037">
    <property type="term" value="F:heme binding"/>
    <property type="evidence" value="ECO:0007669"/>
    <property type="project" value="InterPro"/>
</dbReference>
<dbReference type="eggNOG" id="KOG0156">
    <property type="taxonomic scope" value="Eukaryota"/>
</dbReference>
<proteinExistence type="inferred from homology"/>
<dbReference type="PRINTS" id="PR00385">
    <property type="entry name" value="P450"/>
</dbReference>
<dbReference type="PRINTS" id="PR00463">
    <property type="entry name" value="EP450I"/>
</dbReference>
<evidence type="ECO:0000256" key="6">
    <source>
        <dbReference type="ARBA" id="ARBA00023002"/>
    </source>
</evidence>